<dbReference type="PROSITE" id="PS51732">
    <property type="entry name" value="ASN_GLN_ASE_3"/>
    <property type="match status" value="1"/>
</dbReference>
<evidence type="ECO:0000256" key="4">
    <source>
        <dbReference type="ARBA" id="ARBA00012920"/>
    </source>
</evidence>
<dbReference type="Gene3D" id="3.40.50.1170">
    <property type="entry name" value="L-asparaginase, N-terminal domain"/>
    <property type="match status" value="1"/>
</dbReference>
<dbReference type="SUPFAM" id="SSF50729">
    <property type="entry name" value="PH domain-like"/>
    <property type="match status" value="1"/>
</dbReference>
<dbReference type="OrthoDB" id="427002at2759"/>
<dbReference type="GO" id="GO:0009066">
    <property type="term" value="P:aspartate family amino acid metabolic process"/>
    <property type="evidence" value="ECO:0007669"/>
    <property type="project" value="UniProtKB-ARBA"/>
</dbReference>
<keyword evidence="5" id="KW-0963">Cytoplasm</keyword>
<dbReference type="InterPro" id="IPR027474">
    <property type="entry name" value="L-asparaginase_N"/>
</dbReference>
<keyword evidence="6" id="KW-0378">Hydrolase</keyword>
<evidence type="ECO:0000313" key="14">
    <source>
        <dbReference type="EMBL" id="EEQ97765.1"/>
    </source>
</evidence>
<dbReference type="Gene3D" id="3.40.50.40">
    <property type="match status" value="1"/>
</dbReference>
<dbReference type="InParanoid" id="C5LZU7"/>
<dbReference type="FunFam" id="3.40.50.40:FF:000001">
    <property type="entry name" value="L-asparaginase 1"/>
    <property type="match status" value="1"/>
</dbReference>
<feature type="compositionally biased region" description="Polar residues" evidence="11">
    <location>
        <begin position="171"/>
        <end position="182"/>
    </location>
</feature>
<dbReference type="InterPro" id="IPR041725">
    <property type="entry name" value="L-asparaginase_I"/>
</dbReference>
<dbReference type="RefSeq" id="XP_002765048.1">
    <property type="nucleotide sequence ID" value="XM_002765002.1"/>
</dbReference>
<dbReference type="PIRSF" id="PIRSF001220">
    <property type="entry name" value="L-ASNase_gatD"/>
    <property type="match status" value="1"/>
</dbReference>
<sequence>MAFDSEESPIERKLALLALQKRDSSIKSILTHAPHAVLFHLNHSPLSGDPTPTWEKVDIEGLLYLVNTVNGQFRLMLLDSDQPPSGIPDYAQGDVWTITLTQDVVAEQHGHTLHLRTANSEVFAIWFTCAEVADRVCSYVGSILSARPLPSPPSPSDLLKMILAQRAPKVASTTPYQNDTSNGEGSAQGSEQEEMPPSSSVPSVEGSNSCASLTSNSNIAAGQHILSLLKGSGKNTTPASTEAVLESPTRSNNSHSSRSAAEEEGPEGRQGVTMDTFQMLEAELSKASPCCDEEDDDDCSESTAGPLEGICVTRSKLRQALVDVVSSDAFLDMFLQRLSNSQDGAKNRQIPADGILPSLIVSHPAVGVGEHPRESSKVLMIYTGGTVGMQPGSDGSLRPVPGFLTEKISHLEELKRPGMPDCTVVEWEELLDSSDITPEHWAKMAESIENNYYDYDGFVIVHGTDTMAYTAGALSFMLANLAKTVVLTGSILPFGEPHSDARRNIIVSTLIAGLCNIPEVCVFFNTYLLRGCRSVKVDSGSIEAFESPNFPPLATLGVGIHFNYHLLLPAPKGRFHVHTCMENSILVIRMVPGFADLESLKASAVKGVVLSLYGTGNAPAKQQEFIDWLRRFNERGTAVVAVSQCLKGRVELNAYAVGAQLISVGVISAGDMTVEAAVTKLSYLLGRGLPLQQIRRAFEVSLRGEVTESNADEDIFRGFAGVVSKL</sequence>
<dbReference type="FunFam" id="3.40.50.1170:FF:000001">
    <property type="entry name" value="L-asparaginase 2"/>
    <property type="match status" value="1"/>
</dbReference>
<dbReference type="CDD" id="cd08963">
    <property type="entry name" value="L-asparaginase_I"/>
    <property type="match status" value="1"/>
</dbReference>
<comment type="similarity">
    <text evidence="3">Belongs to the asparaginase 1 family.</text>
</comment>
<accession>C5LZU7</accession>
<dbReference type="PANTHER" id="PTHR11707">
    <property type="entry name" value="L-ASPARAGINASE"/>
    <property type="match status" value="1"/>
</dbReference>
<evidence type="ECO:0000256" key="10">
    <source>
        <dbReference type="PROSITE-ProRule" id="PRU10100"/>
    </source>
</evidence>
<feature type="active site" evidence="10">
    <location>
        <position position="464"/>
    </location>
</feature>
<reference evidence="14 15" key="1">
    <citation type="submission" date="2008-07" db="EMBL/GenBank/DDBJ databases">
        <authorList>
            <person name="El-Sayed N."/>
            <person name="Caler E."/>
            <person name="Inman J."/>
            <person name="Amedeo P."/>
            <person name="Hass B."/>
            <person name="Wortman J."/>
        </authorList>
    </citation>
    <scope>NUCLEOTIDE SEQUENCE [LARGE SCALE GENOMIC DNA]</scope>
    <source>
        <strain evidence="15">ATCC 50983 / TXsc</strain>
    </source>
</reference>
<dbReference type="NCBIfam" id="TIGR00519">
    <property type="entry name" value="asnASE_I"/>
    <property type="match status" value="1"/>
</dbReference>
<dbReference type="InterPro" id="IPR037152">
    <property type="entry name" value="L-asparaginase_N_sf"/>
</dbReference>
<dbReference type="Pfam" id="PF17763">
    <property type="entry name" value="Asparaginase_C"/>
    <property type="match status" value="1"/>
</dbReference>
<dbReference type="Gene3D" id="2.30.29.30">
    <property type="entry name" value="Pleckstrin-homology domain (PH domain)/Phosphotyrosine-binding domain (PTB)"/>
    <property type="match status" value="1"/>
</dbReference>
<dbReference type="GO" id="GO:0008047">
    <property type="term" value="F:enzyme activator activity"/>
    <property type="evidence" value="ECO:0007669"/>
    <property type="project" value="InterPro"/>
</dbReference>
<dbReference type="GO" id="GO:0005737">
    <property type="term" value="C:cytoplasm"/>
    <property type="evidence" value="ECO:0007669"/>
    <property type="project" value="UniProtKB-SubCell"/>
</dbReference>
<dbReference type="EMBL" id="GG686971">
    <property type="protein sequence ID" value="EEQ97765.1"/>
    <property type="molecule type" value="Genomic_DNA"/>
</dbReference>
<dbReference type="SMART" id="SM00870">
    <property type="entry name" value="Asparaginase"/>
    <property type="match status" value="1"/>
</dbReference>
<dbReference type="InterPro" id="IPR027475">
    <property type="entry name" value="Asparaginase/glutaminase_AS2"/>
</dbReference>
<dbReference type="SUPFAM" id="SSF53774">
    <property type="entry name" value="Glutaminase/Asparaginase"/>
    <property type="match status" value="1"/>
</dbReference>
<dbReference type="AlphaFoldDB" id="C5LZU7"/>
<proteinExistence type="inferred from homology"/>
<dbReference type="PANTHER" id="PTHR11707:SF28">
    <property type="entry name" value="60 KDA LYSOPHOSPHOLIPASE"/>
    <property type="match status" value="1"/>
</dbReference>
<comment type="subcellular location">
    <subcellularLocation>
        <location evidence="1">Cytoplasm</location>
    </subcellularLocation>
</comment>
<evidence type="ECO:0000259" key="13">
    <source>
        <dbReference type="Pfam" id="PF17763"/>
    </source>
</evidence>
<dbReference type="GO" id="GO:0004067">
    <property type="term" value="F:asparaginase activity"/>
    <property type="evidence" value="ECO:0007669"/>
    <property type="project" value="UniProtKB-UniRule"/>
</dbReference>
<organism evidence="15">
    <name type="scientific">Perkinsus marinus (strain ATCC 50983 / TXsc)</name>
    <dbReference type="NCBI Taxonomy" id="423536"/>
    <lineage>
        <taxon>Eukaryota</taxon>
        <taxon>Sar</taxon>
        <taxon>Alveolata</taxon>
        <taxon>Perkinsozoa</taxon>
        <taxon>Perkinsea</taxon>
        <taxon>Perkinsida</taxon>
        <taxon>Perkinsidae</taxon>
        <taxon>Perkinsus</taxon>
    </lineage>
</organism>
<evidence type="ECO:0000256" key="7">
    <source>
        <dbReference type="ARBA" id="ARBA00049366"/>
    </source>
</evidence>
<dbReference type="InterPro" id="IPR006034">
    <property type="entry name" value="Asparaginase/glutaminase-like"/>
</dbReference>
<feature type="active site" description="O-isoaspartyl threonine intermediate" evidence="8">
    <location>
        <position position="386"/>
    </location>
</feature>
<evidence type="ECO:0000256" key="1">
    <source>
        <dbReference type="ARBA" id="ARBA00004496"/>
    </source>
</evidence>
<dbReference type="GO" id="GO:0000290">
    <property type="term" value="P:deadenylation-dependent decapping of nuclear-transcribed mRNA"/>
    <property type="evidence" value="ECO:0007669"/>
    <property type="project" value="InterPro"/>
</dbReference>
<name>C5LZU7_PERM5</name>
<feature type="domain" description="Asparaginase/glutaminase C-terminal" evidence="13">
    <location>
        <begin position="587"/>
        <end position="698"/>
    </location>
</feature>
<evidence type="ECO:0000256" key="8">
    <source>
        <dbReference type="PIRSR" id="PIRSR001220-1"/>
    </source>
</evidence>
<dbReference type="PRINTS" id="PR00139">
    <property type="entry name" value="ASNGLNASE"/>
</dbReference>
<dbReference type="InterPro" id="IPR006033">
    <property type="entry name" value="AsnA_fam"/>
</dbReference>
<dbReference type="SFLD" id="SFLDS00057">
    <property type="entry name" value="Glutaminase/Asparaginase"/>
    <property type="match status" value="1"/>
</dbReference>
<dbReference type="Proteomes" id="UP000007800">
    <property type="component" value="Unassembled WGS sequence"/>
</dbReference>
<feature type="region of interest" description="Disordered" evidence="11">
    <location>
        <begin position="231"/>
        <end position="271"/>
    </location>
</feature>
<comment type="catalytic activity">
    <reaction evidence="7">
        <text>L-asparagine + H2O = L-aspartate + NH4(+)</text>
        <dbReference type="Rhea" id="RHEA:21016"/>
        <dbReference type="ChEBI" id="CHEBI:15377"/>
        <dbReference type="ChEBI" id="CHEBI:28938"/>
        <dbReference type="ChEBI" id="CHEBI:29991"/>
        <dbReference type="ChEBI" id="CHEBI:58048"/>
        <dbReference type="EC" id="3.5.1.1"/>
    </reaction>
</comment>
<feature type="binding site" evidence="9">
    <location>
        <position position="433"/>
    </location>
    <ligand>
        <name>substrate</name>
    </ligand>
</feature>
<gene>
    <name evidence="14" type="ORF">Pmar_PMAR004504</name>
</gene>
<feature type="binding site" evidence="9">
    <location>
        <begin position="464"/>
        <end position="465"/>
    </location>
    <ligand>
        <name>substrate</name>
    </ligand>
</feature>
<dbReference type="InterPro" id="IPR036152">
    <property type="entry name" value="Asp/glu_Ase-like_sf"/>
</dbReference>
<evidence type="ECO:0000256" key="2">
    <source>
        <dbReference type="ARBA" id="ARBA00008778"/>
    </source>
</evidence>
<dbReference type="EC" id="3.5.1.1" evidence="4"/>
<feature type="compositionally biased region" description="Low complexity" evidence="11">
    <location>
        <begin position="246"/>
        <end position="259"/>
    </location>
</feature>
<feature type="compositionally biased region" description="Low complexity" evidence="11">
    <location>
        <begin position="183"/>
        <end position="207"/>
    </location>
</feature>
<protein>
    <recommendedName>
        <fullName evidence="4">asparaginase</fullName>
        <ecNumber evidence="4">3.5.1.1</ecNumber>
    </recommendedName>
</protein>
<evidence type="ECO:0000256" key="3">
    <source>
        <dbReference type="ARBA" id="ARBA00010518"/>
    </source>
</evidence>
<evidence type="ECO:0000313" key="15">
    <source>
        <dbReference type="Proteomes" id="UP000007800"/>
    </source>
</evidence>
<dbReference type="GeneID" id="9037145"/>
<evidence type="ECO:0000259" key="12">
    <source>
        <dbReference type="Pfam" id="PF00710"/>
    </source>
</evidence>
<comment type="similarity">
    <text evidence="2">Belongs to the DCP1 family.</text>
</comment>
<dbReference type="Pfam" id="PF00710">
    <property type="entry name" value="Asparaginase"/>
    <property type="match status" value="1"/>
</dbReference>
<dbReference type="InterPro" id="IPR010334">
    <property type="entry name" value="Dcp1"/>
</dbReference>
<evidence type="ECO:0000256" key="9">
    <source>
        <dbReference type="PIRSR" id="PIRSR001220-2"/>
    </source>
</evidence>
<dbReference type="InterPro" id="IPR027473">
    <property type="entry name" value="L-asparaginase_C"/>
</dbReference>
<keyword evidence="15" id="KW-1185">Reference proteome</keyword>
<dbReference type="PROSITE" id="PS00917">
    <property type="entry name" value="ASN_GLN_ASE_2"/>
    <property type="match status" value="1"/>
</dbReference>
<feature type="domain" description="L-asparaginase N-terminal" evidence="12">
    <location>
        <begin position="377"/>
        <end position="565"/>
    </location>
</feature>
<dbReference type="InterPro" id="IPR011993">
    <property type="entry name" value="PH-like_dom_sf"/>
</dbReference>
<dbReference type="Pfam" id="PF06058">
    <property type="entry name" value="DCP1"/>
    <property type="match status" value="1"/>
</dbReference>
<dbReference type="PIRSF" id="PIRSF500176">
    <property type="entry name" value="L_ASNase"/>
    <property type="match status" value="1"/>
</dbReference>
<evidence type="ECO:0000256" key="11">
    <source>
        <dbReference type="SAM" id="MobiDB-lite"/>
    </source>
</evidence>
<evidence type="ECO:0000256" key="5">
    <source>
        <dbReference type="ARBA" id="ARBA00022490"/>
    </source>
</evidence>
<dbReference type="InterPro" id="IPR040919">
    <property type="entry name" value="Asparaginase_C"/>
</dbReference>
<evidence type="ECO:0000256" key="6">
    <source>
        <dbReference type="ARBA" id="ARBA00022801"/>
    </source>
</evidence>
<feature type="region of interest" description="Disordered" evidence="11">
    <location>
        <begin position="170"/>
        <end position="210"/>
    </location>
</feature>